<dbReference type="AlphaFoldDB" id="A0A7K1FNK2"/>
<proteinExistence type="inferred from homology"/>
<organism evidence="3 4">
    <name type="scientific">Nakamurella alba</name>
    <dbReference type="NCBI Taxonomy" id="2665158"/>
    <lineage>
        <taxon>Bacteria</taxon>
        <taxon>Bacillati</taxon>
        <taxon>Actinomycetota</taxon>
        <taxon>Actinomycetes</taxon>
        <taxon>Nakamurellales</taxon>
        <taxon>Nakamurellaceae</taxon>
        <taxon>Nakamurella</taxon>
    </lineage>
</organism>
<comment type="similarity">
    <text evidence="1">Belongs to the YciI family.</text>
</comment>
<reference evidence="3 4" key="1">
    <citation type="submission" date="2019-11" db="EMBL/GenBank/DDBJ databases">
        <authorList>
            <person name="Jiang L.-Q."/>
        </authorList>
    </citation>
    <scope>NUCLEOTIDE SEQUENCE [LARGE SCALE GENOMIC DNA]</scope>
    <source>
        <strain evidence="3 4">YIM 132087</strain>
    </source>
</reference>
<dbReference type="Gene3D" id="3.30.70.1060">
    <property type="entry name" value="Dimeric alpha+beta barrel"/>
    <property type="match status" value="1"/>
</dbReference>
<dbReference type="EMBL" id="WLYK01000005">
    <property type="protein sequence ID" value="MTD14803.1"/>
    <property type="molecule type" value="Genomic_DNA"/>
</dbReference>
<evidence type="ECO:0000313" key="4">
    <source>
        <dbReference type="Proteomes" id="UP000460221"/>
    </source>
</evidence>
<protein>
    <recommendedName>
        <fullName evidence="2">YCII-related domain-containing protein</fullName>
    </recommendedName>
</protein>
<evidence type="ECO:0000259" key="2">
    <source>
        <dbReference type="Pfam" id="PF03795"/>
    </source>
</evidence>
<dbReference type="Proteomes" id="UP000460221">
    <property type="component" value="Unassembled WGS sequence"/>
</dbReference>
<dbReference type="RefSeq" id="WP_154768821.1">
    <property type="nucleotide sequence ID" value="NZ_WLYK01000005.1"/>
</dbReference>
<dbReference type="SUPFAM" id="SSF54909">
    <property type="entry name" value="Dimeric alpha+beta barrel"/>
    <property type="match status" value="1"/>
</dbReference>
<feature type="domain" description="YCII-related" evidence="2">
    <location>
        <begin position="5"/>
        <end position="97"/>
    </location>
</feature>
<dbReference type="Pfam" id="PF03795">
    <property type="entry name" value="YCII"/>
    <property type="match status" value="1"/>
</dbReference>
<keyword evidence="4" id="KW-1185">Reference proteome</keyword>
<comment type="caution">
    <text evidence="3">The sequence shown here is derived from an EMBL/GenBank/DDBJ whole genome shotgun (WGS) entry which is preliminary data.</text>
</comment>
<dbReference type="PANTHER" id="PTHR35174">
    <property type="entry name" value="BLL7171 PROTEIN-RELATED"/>
    <property type="match status" value="1"/>
</dbReference>
<name>A0A7K1FNK2_9ACTN</name>
<gene>
    <name evidence="3" type="ORF">GIS00_12715</name>
</gene>
<evidence type="ECO:0000256" key="1">
    <source>
        <dbReference type="ARBA" id="ARBA00007689"/>
    </source>
</evidence>
<accession>A0A7K1FNK2</accession>
<evidence type="ECO:0000313" key="3">
    <source>
        <dbReference type="EMBL" id="MTD14803.1"/>
    </source>
</evidence>
<sequence length="132" mass="14008">MPQYLMYATGDDSVPTPPPTPELMAEMGRFSEEATKAGVLLATGGFAPSATETRVQLDASGDATVLDGPYAEAKELIGGWALMECRDIDEAVEYAKRFLRIAGPGESRIRQVFGPGVVAFGTPQEIPGFPQG</sequence>
<dbReference type="InterPro" id="IPR005545">
    <property type="entry name" value="YCII"/>
</dbReference>
<dbReference type="InterPro" id="IPR011008">
    <property type="entry name" value="Dimeric_a/b-barrel"/>
</dbReference>